<dbReference type="OrthoDB" id="6507463at2759"/>
<feature type="transmembrane region" description="Helical" evidence="7">
    <location>
        <begin position="62"/>
        <end position="84"/>
    </location>
</feature>
<evidence type="ECO:0000256" key="1">
    <source>
        <dbReference type="ARBA" id="ARBA00004141"/>
    </source>
</evidence>
<proteinExistence type="inferred from homology"/>
<evidence type="ECO:0000256" key="3">
    <source>
        <dbReference type="ARBA" id="ARBA00022692"/>
    </source>
</evidence>
<evidence type="ECO:0000256" key="7">
    <source>
        <dbReference type="SAM" id="Phobius"/>
    </source>
</evidence>
<keyword evidence="9" id="KW-1185">Reference proteome</keyword>
<accession>A0A8R2H676</accession>
<feature type="transmembrane region" description="Helical" evidence="7">
    <location>
        <begin position="203"/>
        <end position="221"/>
    </location>
</feature>
<evidence type="ECO:0000256" key="4">
    <source>
        <dbReference type="ARBA" id="ARBA00022976"/>
    </source>
</evidence>
<evidence type="ECO:0000313" key="8">
    <source>
        <dbReference type="EnsemblMetazoa" id="XP_016659281.1"/>
    </source>
</evidence>
<organism evidence="8 9">
    <name type="scientific">Acyrthosiphon pisum</name>
    <name type="common">Pea aphid</name>
    <dbReference type="NCBI Taxonomy" id="7029"/>
    <lineage>
        <taxon>Eukaryota</taxon>
        <taxon>Metazoa</taxon>
        <taxon>Ecdysozoa</taxon>
        <taxon>Arthropoda</taxon>
        <taxon>Hexapoda</taxon>
        <taxon>Insecta</taxon>
        <taxon>Pterygota</taxon>
        <taxon>Neoptera</taxon>
        <taxon>Paraneoptera</taxon>
        <taxon>Hemiptera</taxon>
        <taxon>Sternorrhyncha</taxon>
        <taxon>Aphidomorpha</taxon>
        <taxon>Aphidoidea</taxon>
        <taxon>Aphididae</taxon>
        <taxon>Macrosiphini</taxon>
        <taxon>Acyrthosiphon</taxon>
    </lineage>
</organism>
<feature type="transmembrane region" description="Helical" evidence="7">
    <location>
        <begin position="141"/>
        <end position="167"/>
    </location>
</feature>
<name>A0A8R2H676_ACYPI</name>
<evidence type="ECO:0000256" key="5">
    <source>
        <dbReference type="ARBA" id="ARBA00022989"/>
    </source>
</evidence>
<evidence type="ECO:0000256" key="2">
    <source>
        <dbReference type="ARBA" id="ARBA00005577"/>
    </source>
</evidence>
<dbReference type="GO" id="GO:0016485">
    <property type="term" value="P:protein processing"/>
    <property type="evidence" value="ECO:0007669"/>
    <property type="project" value="InterPro"/>
</dbReference>
<feature type="transmembrane region" description="Helical" evidence="7">
    <location>
        <begin position="179"/>
        <end position="197"/>
    </location>
</feature>
<reference evidence="8" key="2">
    <citation type="submission" date="2022-06" db="UniProtKB">
        <authorList>
            <consortium name="EnsemblMetazoa"/>
        </authorList>
    </citation>
    <scope>IDENTIFICATION</scope>
</reference>
<keyword evidence="6 7" id="KW-0472">Membrane</keyword>
<dbReference type="RefSeq" id="XP_016659281.1">
    <property type="nucleotide sequence ID" value="XM_016803792.1"/>
</dbReference>
<dbReference type="PANTHER" id="PTHR12889">
    <property type="entry name" value="GAMMA-SECRETASE SUBUNIT APH-1"/>
    <property type="match status" value="1"/>
</dbReference>
<dbReference type="GO" id="GO:0016020">
    <property type="term" value="C:membrane"/>
    <property type="evidence" value="ECO:0007669"/>
    <property type="project" value="UniProtKB-SubCell"/>
</dbReference>
<keyword evidence="3 7" id="KW-0812">Transmembrane</keyword>
<comment type="similarity">
    <text evidence="2">Belongs to the APH-1 family.</text>
</comment>
<evidence type="ECO:0008006" key="10">
    <source>
        <dbReference type="Google" id="ProtNLM"/>
    </source>
</evidence>
<comment type="subcellular location">
    <subcellularLocation>
        <location evidence="1">Membrane</location>
        <topology evidence="1">Multi-pass membrane protein</topology>
    </subcellularLocation>
</comment>
<feature type="transmembrane region" description="Helical" evidence="7">
    <location>
        <begin position="32"/>
        <end position="56"/>
    </location>
</feature>
<dbReference type="Proteomes" id="UP000007819">
    <property type="component" value="Chromosome A2"/>
</dbReference>
<sequence>MTLLEFTGCTLTAFGPALSMFIVTIMNDPVRVIILIASSFFWLLSLLFSSIVWFVFPSKQQVWFGVIVSVLVQELFRYFLYLLLRKAERGLKRFVVHSLVSNNKHMLSYVSGLGFGVMSGLFALINILAEVGGPGTMGLRGGYSAFCIVSSIFTAFIILLHVFWGILFFHGLNTDNKNFILYVVISHLVVSEITLLNQYYFNTLALCIVFVITLGSGYYAFKTAGGHLPIIDRLKNQITTTAAEN</sequence>
<dbReference type="GeneID" id="107883565"/>
<evidence type="ECO:0000313" key="9">
    <source>
        <dbReference type="Proteomes" id="UP000007819"/>
    </source>
</evidence>
<feature type="transmembrane region" description="Helical" evidence="7">
    <location>
        <begin position="105"/>
        <end position="129"/>
    </location>
</feature>
<dbReference type="AlphaFoldDB" id="A0A8R2H676"/>
<dbReference type="GO" id="GO:0007219">
    <property type="term" value="P:Notch signaling pathway"/>
    <property type="evidence" value="ECO:0007669"/>
    <property type="project" value="UniProtKB-KW"/>
</dbReference>
<dbReference type="KEGG" id="api:107883565"/>
<keyword evidence="5 7" id="KW-1133">Transmembrane helix</keyword>
<dbReference type="CTD" id="33467"/>
<reference evidence="9" key="1">
    <citation type="submission" date="2010-06" db="EMBL/GenBank/DDBJ databases">
        <authorList>
            <person name="Jiang H."/>
            <person name="Abraham K."/>
            <person name="Ali S."/>
            <person name="Alsbrooks S.L."/>
            <person name="Anim B.N."/>
            <person name="Anosike U.S."/>
            <person name="Attaway T."/>
            <person name="Bandaranaike D.P."/>
            <person name="Battles P.K."/>
            <person name="Bell S.N."/>
            <person name="Bell A.V."/>
            <person name="Beltran B."/>
            <person name="Bickham C."/>
            <person name="Bustamante Y."/>
            <person name="Caleb T."/>
            <person name="Canada A."/>
            <person name="Cardenas V."/>
            <person name="Carter K."/>
            <person name="Chacko J."/>
            <person name="Chandrabose M.N."/>
            <person name="Chavez D."/>
            <person name="Chavez A."/>
            <person name="Chen L."/>
            <person name="Chu H.-S."/>
            <person name="Claassen K.J."/>
            <person name="Cockrell R."/>
            <person name="Collins M."/>
            <person name="Cooper J.A."/>
            <person name="Cree A."/>
            <person name="Curry S.M."/>
            <person name="Da Y."/>
            <person name="Dao M.D."/>
            <person name="Das B."/>
            <person name="Davila M.-L."/>
            <person name="Davy-Carroll L."/>
            <person name="Denson S."/>
            <person name="Dinh H."/>
            <person name="Ebong V.E."/>
            <person name="Edwards J.R."/>
            <person name="Egan A."/>
            <person name="El-Daye J."/>
            <person name="Escobedo L."/>
            <person name="Fernandez S."/>
            <person name="Fernando P.R."/>
            <person name="Flagg N."/>
            <person name="Forbes L.D."/>
            <person name="Fowler R.G."/>
            <person name="Fu Q."/>
            <person name="Gabisi R.A."/>
            <person name="Ganer J."/>
            <person name="Garbino Pronczuk A."/>
            <person name="Garcia R.M."/>
            <person name="Garner T."/>
            <person name="Garrett T.E."/>
            <person name="Gonzalez D.A."/>
            <person name="Hamid H."/>
            <person name="Hawkins E.S."/>
            <person name="Hirani K."/>
            <person name="Hogues M.E."/>
            <person name="Hollins B."/>
            <person name="Hsiao C.-H."/>
            <person name="Jabil R."/>
            <person name="James M.L."/>
            <person name="Jhangiani S.N."/>
            <person name="Johnson B."/>
            <person name="Johnson Q."/>
            <person name="Joshi V."/>
            <person name="Kalu J.B."/>
            <person name="Kam C."/>
            <person name="Kashfia A."/>
            <person name="Keebler J."/>
            <person name="Kisamo H."/>
            <person name="Kovar C.L."/>
            <person name="Lago L.A."/>
            <person name="Lai C.-Y."/>
            <person name="Laidlaw J."/>
            <person name="Lara F."/>
            <person name="Le T.-K."/>
            <person name="Lee S.L."/>
            <person name="Legall F.H."/>
            <person name="Lemon S.J."/>
            <person name="Lewis L.R."/>
            <person name="Li B."/>
            <person name="Liu Y."/>
            <person name="Liu Y.-S."/>
            <person name="Lopez J."/>
            <person name="Lozado R.J."/>
            <person name="Lu J."/>
            <person name="Madu R.C."/>
            <person name="Maheshwari M."/>
            <person name="Maheshwari R."/>
            <person name="Malloy K."/>
            <person name="Martinez E."/>
            <person name="Mathew T."/>
            <person name="Mercado I.C."/>
            <person name="Mercado C."/>
            <person name="Meyer B."/>
            <person name="Montgomery K."/>
            <person name="Morgan M.B."/>
            <person name="Munidasa M."/>
            <person name="Nazareth L.V."/>
            <person name="Nelson J."/>
            <person name="Ng B.M."/>
            <person name="Nguyen N.B."/>
            <person name="Nguyen P.Q."/>
            <person name="Nguyen T."/>
            <person name="Obregon M."/>
            <person name="Okwuonu G.O."/>
            <person name="Onwere C.G."/>
            <person name="Orozco G."/>
            <person name="Parra A."/>
            <person name="Patel S."/>
            <person name="Patil S."/>
            <person name="Perez A."/>
            <person name="Perez Y."/>
            <person name="Pham C."/>
            <person name="Primus E.L."/>
            <person name="Pu L.-L."/>
            <person name="Puazo M."/>
            <person name="Qin X."/>
            <person name="Quiroz J.B."/>
            <person name="Reese J."/>
            <person name="Richards S."/>
            <person name="Rives C.M."/>
            <person name="Robberts R."/>
            <person name="Ruiz S.J."/>
            <person name="Ruiz M.J."/>
            <person name="Santibanez J."/>
            <person name="Schneider B.W."/>
            <person name="Sisson I."/>
            <person name="Smith M."/>
            <person name="Sodergren E."/>
            <person name="Song X.-Z."/>
            <person name="Song B.B."/>
            <person name="Summersgill H."/>
            <person name="Thelus R."/>
            <person name="Thornton R.D."/>
            <person name="Trejos Z.Y."/>
            <person name="Usmani K."/>
            <person name="Vattathil S."/>
            <person name="Villasana D."/>
            <person name="Walker D.L."/>
            <person name="Wang S."/>
            <person name="Wang K."/>
            <person name="White C.S."/>
            <person name="Williams A.C."/>
            <person name="Williamson J."/>
            <person name="Wilson K."/>
            <person name="Woghiren I.O."/>
            <person name="Woodworth J.R."/>
            <person name="Worley K.C."/>
            <person name="Wright R.A."/>
            <person name="Wu W."/>
            <person name="Young L."/>
            <person name="Zhang L."/>
            <person name="Zhang J."/>
            <person name="Zhu Y."/>
            <person name="Muzny D.M."/>
            <person name="Weinstock G."/>
            <person name="Gibbs R.A."/>
        </authorList>
    </citation>
    <scope>NUCLEOTIDE SEQUENCE [LARGE SCALE GENOMIC DNA]</scope>
    <source>
        <strain evidence="9">LSR1</strain>
    </source>
</reference>
<protein>
    <recommendedName>
        <fullName evidence="10">Gamma-secretase subunit Aph-1</fullName>
    </recommendedName>
</protein>
<feature type="transmembrane region" description="Helical" evidence="7">
    <location>
        <begin position="6"/>
        <end position="25"/>
    </location>
</feature>
<dbReference type="Pfam" id="PF06105">
    <property type="entry name" value="Aph-1"/>
    <property type="match status" value="1"/>
</dbReference>
<keyword evidence="4" id="KW-0914">Notch signaling pathway</keyword>
<evidence type="ECO:0000256" key="6">
    <source>
        <dbReference type="ARBA" id="ARBA00023136"/>
    </source>
</evidence>
<dbReference type="EnsemblMetazoa" id="XM_016803792.2">
    <property type="protein sequence ID" value="XP_016659281.1"/>
    <property type="gene ID" value="LOC107883565"/>
</dbReference>
<dbReference type="InterPro" id="IPR009294">
    <property type="entry name" value="Aph-1"/>
</dbReference>
<dbReference type="OMA" id="PTYIIMF"/>